<comment type="caution">
    <text evidence="2">The sequence shown here is derived from an EMBL/GenBank/DDBJ whole genome shotgun (WGS) entry which is preliminary data.</text>
</comment>
<dbReference type="AlphaFoldDB" id="A0A124G068"/>
<feature type="signal peptide" evidence="1">
    <location>
        <begin position="1"/>
        <end position="22"/>
    </location>
</feature>
<feature type="chain" id="PRO_5007171892" description="Outer membrane lipoprotein-sorting protein" evidence="1">
    <location>
        <begin position="23"/>
        <end position="222"/>
    </location>
</feature>
<organism evidence="2 3">
    <name type="scientific">candidate division TA06 bacterium 34_109</name>
    <dbReference type="NCBI Taxonomy" id="1635277"/>
    <lineage>
        <taxon>Bacteria</taxon>
        <taxon>Bacteria division TA06</taxon>
    </lineage>
</organism>
<protein>
    <recommendedName>
        <fullName evidence="4">Outer membrane lipoprotein-sorting protein</fullName>
    </recommendedName>
</protein>
<dbReference type="EMBL" id="LGGX01000017">
    <property type="protein sequence ID" value="KUK86502.1"/>
    <property type="molecule type" value="Genomic_DNA"/>
</dbReference>
<evidence type="ECO:0000313" key="3">
    <source>
        <dbReference type="Proteomes" id="UP000053467"/>
    </source>
</evidence>
<evidence type="ECO:0000256" key="1">
    <source>
        <dbReference type="SAM" id="SignalP"/>
    </source>
</evidence>
<reference evidence="3" key="1">
    <citation type="journal article" date="2015" name="MBio">
        <title>Genome-Resolved Metagenomic Analysis Reveals Roles for Candidate Phyla and Other Microbial Community Members in Biogeochemical Transformations in Oil Reservoirs.</title>
        <authorList>
            <person name="Hu P."/>
            <person name="Tom L."/>
            <person name="Singh A."/>
            <person name="Thomas B.C."/>
            <person name="Baker B.J."/>
            <person name="Piceno Y.M."/>
            <person name="Andersen G.L."/>
            <person name="Banfield J.F."/>
        </authorList>
    </citation>
    <scope>NUCLEOTIDE SEQUENCE [LARGE SCALE GENOMIC DNA]</scope>
</reference>
<accession>A0A124G068</accession>
<name>A0A124G068_UNCT6</name>
<evidence type="ECO:0008006" key="4">
    <source>
        <dbReference type="Google" id="ProtNLM"/>
    </source>
</evidence>
<evidence type="ECO:0000313" key="2">
    <source>
        <dbReference type="EMBL" id="KUK86502.1"/>
    </source>
</evidence>
<sequence>MKKIFLFFLILSVLATSIFSQSKEEALKILNSYKTILDTTETYTCILHEYVKAKNKTTDNFWDYKFMKPKYIRMESIKGDRLGSKAFFDYKTKKVTGRQGGILSKIKLTLDLSNSLVKNIRGITIAQSDWFYVLNRTLDILDDSIVEVLTGESKFKGIQSKFIHIKNIDFTKYGFDETKMFFDENNLLVGFYNLEKGEVVEDIHYQNIKINTFLTIDSLYVR</sequence>
<proteinExistence type="predicted"/>
<gene>
    <name evidence="2" type="ORF">XE03_1452</name>
</gene>
<dbReference type="Proteomes" id="UP000053467">
    <property type="component" value="Unassembled WGS sequence"/>
</dbReference>
<keyword evidence="1" id="KW-0732">Signal</keyword>